<accession>A0A239BXX9</accession>
<dbReference type="PANTHER" id="PTHR43861:SF1">
    <property type="entry name" value="TRANS-ACONITATE 2-METHYLTRANSFERASE"/>
    <property type="match status" value="1"/>
</dbReference>
<dbReference type="Gene3D" id="3.40.50.150">
    <property type="entry name" value="Vaccinia Virus protein VP39"/>
    <property type="match status" value="1"/>
</dbReference>
<sequence>MSNDFDIHAQNYDTVFTHSSIGKAQRNQVYKYLDRHVTTTKSLQILELNCGTGEDAHHFHHQGHHIIATDISEQMIAVAQKKYPDITFQTLDITEMTPTTFDHKFDVIFSNFGGLNCLSDVQLQDFLKTSETLLTEQGKLILVIMPKHTLWERFYFLLKFQFKNAFRRNTKKPLYANVEGVQVPTWYYNPKEVTAFAKAYTKPKTTKPIGIAIPPSYLEPYFKNKPRFMKLLITLESWFQNPFWAKYADHFLISFEKK</sequence>
<dbReference type="SUPFAM" id="SSF53335">
    <property type="entry name" value="S-adenosyl-L-methionine-dependent methyltransferases"/>
    <property type="match status" value="1"/>
</dbReference>
<name>A0A239BXX9_9FLAO</name>
<evidence type="ECO:0000259" key="3">
    <source>
        <dbReference type="Pfam" id="PF13649"/>
    </source>
</evidence>
<feature type="domain" description="Methyltransferase" evidence="3">
    <location>
        <begin position="45"/>
        <end position="138"/>
    </location>
</feature>
<evidence type="ECO:0000256" key="2">
    <source>
        <dbReference type="ARBA" id="ARBA00022679"/>
    </source>
</evidence>
<reference evidence="4 5" key="1">
    <citation type="submission" date="2017-06" db="EMBL/GenBank/DDBJ databases">
        <authorList>
            <person name="Kim H.J."/>
            <person name="Triplett B.A."/>
        </authorList>
    </citation>
    <scope>NUCLEOTIDE SEQUENCE [LARGE SCALE GENOMIC DNA]</scope>
    <source>
        <strain evidence="4 5">DSM 25597</strain>
    </source>
</reference>
<dbReference type="EMBL" id="FZNY01000007">
    <property type="protein sequence ID" value="SNS12857.1"/>
    <property type="molecule type" value="Genomic_DNA"/>
</dbReference>
<keyword evidence="2 4" id="KW-0808">Transferase</keyword>
<gene>
    <name evidence="4" type="ORF">SAMN06265376_10720</name>
</gene>
<evidence type="ECO:0000313" key="4">
    <source>
        <dbReference type="EMBL" id="SNS12857.1"/>
    </source>
</evidence>
<dbReference type="InterPro" id="IPR029063">
    <property type="entry name" value="SAM-dependent_MTases_sf"/>
</dbReference>
<dbReference type="RefSeq" id="WP_089373025.1">
    <property type="nucleotide sequence ID" value="NZ_BMEP01000004.1"/>
</dbReference>
<dbReference type="InterPro" id="IPR041698">
    <property type="entry name" value="Methyltransf_25"/>
</dbReference>
<organism evidence="4 5">
    <name type="scientific">Dokdonia pacifica</name>
    <dbReference type="NCBI Taxonomy" id="1627892"/>
    <lineage>
        <taxon>Bacteria</taxon>
        <taxon>Pseudomonadati</taxon>
        <taxon>Bacteroidota</taxon>
        <taxon>Flavobacteriia</taxon>
        <taxon>Flavobacteriales</taxon>
        <taxon>Flavobacteriaceae</taxon>
        <taxon>Dokdonia</taxon>
    </lineage>
</organism>
<dbReference type="AlphaFoldDB" id="A0A239BXX9"/>
<dbReference type="GO" id="GO:0032259">
    <property type="term" value="P:methylation"/>
    <property type="evidence" value="ECO:0007669"/>
    <property type="project" value="UniProtKB-KW"/>
</dbReference>
<dbReference type="OrthoDB" id="529208at2"/>
<evidence type="ECO:0000313" key="5">
    <source>
        <dbReference type="Proteomes" id="UP000198379"/>
    </source>
</evidence>
<evidence type="ECO:0000256" key="1">
    <source>
        <dbReference type="ARBA" id="ARBA00022603"/>
    </source>
</evidence>
<dbReference type="PANTHER" id="PTHR43861">
    <property type="entry name" value="TRANS-ACONITATE 2-METHYLTRANSFERASE-RELATED"/>
    <property type="match status" value="1"/>
</dbReference>
<dbReference type="GO" id="GO:0008168">
    <property type="term" value="F:methyltransferase activity"/>
    <property type="evidence" value="ECO:0007669"/>
    <property type="project" value="UniProtKB-KW"/>
</dbReference>
<keyword evidence="1 4" id="KW-0489">Methyltransferase</keyword>
<dbReference type="Pfam" id="PF13649">
    <property type="entry name" value="Methyltransf_25"/>
    <property type="match status" value="1"/>
</dbReference>
<keyword evidence="5" id="KW-1185">Reference proteome</keyword>
<protein>
    <submittedName>
        <fullName evidence="4">Methyltransferase domain-containing protein</fullName>
    </submittedName>
</protein>
<proteinExistence type="predicted"/>
<dbReference type="CDD" id="cd02440">
    <property type="entry name" value="AdoMet_MTases"/>
    <property type="match status" value="1"/>
</dbReference>
<dbReference type="Proteomes" id="UP000198379">
    <property type="component" value="Unassembled WGS sequence"/>
</dbReference>